<feature type="transmembrane region" description="Helical" evidence="1">
    <location>
        <begin position="52"/>
        <end position="75"/>
    </location>
</feature>
<dbReference type="Proteomes" id="UP001597641">
    <property type="component" value="Unassembled WGS sequence"/>
</dbReference>
<keyword evidence="1" id="KW-0472">Membrane</keyword>
<feature type="transmembrane region" description="Helical" evidence="1">
    <location>
        <begin position="543"/>
        <end position="563"/>
    </location>
</feature>
<keyword evidence="1" id="KW-0812">Transmembrane</keyword>
<feature type="transmembrane region" description="Helical" evidence="1">
    <location>
        <begin position="584"/>
        <end position="602"/>
    </location>
</feature>
<dbReference type="Gene3D" id="1.10.390.10">
    <property type="entry name" value="Neutral Protease Domain 2"/>
    <property type="match status" value="1"/>
</dbReference>
<evidence type="ECO:0000256" key="1">
    <source>
        <dbReference type="SAM" id="Phobius"/>
    </source>
</evidence>
<evidence type="ECO:0008006" key="4">
    <source>
        <dbReference type="Google" id="ProtNLM"/>
    </source>
</evidence>
<feature type="transmembrane region" description="Helical" evidence="1">
    <location>
        <begin position="172"/>
        <end position="196"/>
    </location>
</feature>
<feature type="transmembrane region" description="Helical" evidence="1">
    <location>
        <begin position="424"/>
        <end position="448"/>
    </location>
</feature>
<organism evidence="2 3">
    <name type="scientific">Pontibacter toksunensis</name>
    <dbReference type="NCBI Taxonomy" id="1332631"/>
    <lineage>
        <taxon>Bacteria</taxon>
        <taxon>Pseudomonadati</taxon>
        <taxon>Bacteroidota</taxon>
        <taxon>Cytophagia</taxon>
        <taxon>Cytophagales</taxon>
        <taxon>Hymenobacteraceae</taxon>
        <taxon>Pontibacter</taxon>
    </lineage>
</organism>
<feature type="transmembrane region" description="Helical" evidence="1">
    <location>
        <begin position="492"/>
        <end position="510"/>
    </location>
</feature>
<dbReference type="EMBL" id="JBHUOX010000034">
    <property type="protein sequence ID" value="MFD3003595.1"/>
    <property type="molecule type" value="Genomic_DNA"/>
</dbReference>
<dbReference type="InterPro" id="IPR027268">
    <property type="entry name" value="Peptidase_M4/M1_CTD_sf"/>
</dbReference>
<feature type="transmembrane region" description="Helical" evidence="1">
    <location>
        <begin position="240"/>
        <end position="257"/>
    </location>
</feature>
<evidence type="ECO:0000313" key="3">
    <source>
        <dbReference type="Proteomes" id="UP001597641"/>
    </source>
</evidence>
<accession>A0ABW6C1M1</accession>
<feature type="transmembrane region" description="Helical" evidence="1">
    <location>
        <begin position="146"/>
        <end position="165"/>
    </location>
</feature>
<feature type="transmembrane region" description="Helical" evidence="1">
    <location>
        <begin position="102"/>
        <end position="126"/>
    </location>
</feature>
<dbReference type="RefSeq" id="WP_377491300.1">
    <property type="nucleotide sequence ID" value="NZ_JBHUOX010000034.1"/>
</dbReference>
<protein>
    <recommendedName>
        <fullName evidence="4">Peptidase M1-like protein</fullName>
    </recommendedName>
</protein>
<reference evidence="3" key="1">
    <citation type="journal article" date="2019" name="Int. J. Syst. Evol. Microbiol.">
        <title>The Global Catalogue of Microorganisms (GCM) 10K type strain sequencing project: providing services to taxonomists for standard genome sequencing and annotation.</title>
        <authorList>
            <consortium name="The Broad Institute Genomics Platform"/>
            <consortium name="The Broad Institute Genome Sequencing Center for Infectious Disease"/>
            <person name="Wu L."/>
            <person name="Ma J."/>
        </authorList>
    </citation>
    <scope>NUCLEOTIDE SEQUENCE [LARGE SCALE GENOMIC DNA]</scope>
    <source>
        <strain evidence="3">KCTC 23984</strain>
    </source>
</reference>
<proteinExistence type="predicted"/>
<gene>
    <name evidence="2" type="ORF">ACFS7Z_24775</name>
</gene>
<evidence type="ECO:0000313" key="2">
    <source>
        <dbReference type="EMBL" id="MFD3003595.1"/>
    </source>
</evidence>
<comment type="caution">
    <text evidence="2">The sequence shown here is derived from an EMBL/GenBank/DDBJ whole genome shotgun (WGS) entry which is preliminary data.</text>
</comment>
<feature type="transmembrane region" description="Helical" evidence="1">
    <location>
        <begin position="468"/>
        <end position="485"/>
    </location>
</feature>
<sequence length="1232" mass="139248">MKFLAIFRYEISYQLRHFSTWLLFSAFFLFGFGVLRLVTLSDGTHLNAPATIAFFTVFGSAIWVVIGGVIAGDAATRDVQTRMHPLTYTVPVRKGSYLGARFLSALALNAWMLLLLYAGFLFAYYGPGAKTEFLGPFRLAAFLTNYGFLVIPTVIATTAIQFAFATLSGRAIASYIASVLIIIFSQFGGTTVRFMLEWKVIGSLMDLLGTSIVAEMEGWTPIEQNTRLILLEGTWLWNRITWLGIAAAAFAFTYFRFNLAHVTNGRRWHLFRRRAASIQSVGQALPNTLSARGIDTSLITLPFIRRDFAFATYARQALAIAGKSYWSIATSRGGLTLVAVLAAGTGLFATEYMEFYGVPLLARTQEVLRVLTPPLSSFRTQWIIIPLLTLFYAGELVWRERDTGLHELTDTSPVPEAVMFLSKFLGLALIITTWVALLMGAGIINQLVMEYHHFEFGVYIKALFRFQLTNYLLFALLVFVIHVLVNQKYIGHIVAVCAYGFIMFAQMLGVEHKLLIYASDLGWSYSDMSGFGSSVTPWLWFKFYWASWAFLLAVVATLFWVRSKEGGFTLRLRQAQHRFARHKVALFTALALVAVSGGFIFYNTNVLNAYITATDRMEMRAEYERRYGQYERATQPVLARTSLHVEIYPDEGAADIQGTYHLVNRSKVAIDSIHLSTIPQVGVKAVSFDRAANPVVLDEVLDYRIYALKNRLEPGDSIQMNFEVNIKPNGFSNWGVDASVVVNGSHIDGGDWMPVIGYEENRRLRMAVDRANHRLPPRPERPSLYDVAARYDARHAEPMDFEAVIGTSRDQVAVAPGALQRSWTKGDRQYFQYATNAPISNEYAFFSARYAVREAQWMPQVSGSEQISEKSIQGSENPVKPVTIQIFYHPAHNNNVERMVKSAQASLEYYTQEFGPYPYSHFRVLERPGAGRGMHAESMTIDYQEGYALMNPKPDGLDLPYHIMAHEVAHQWWGFRLAPAAVEGSGLLVESFATYSAMQVVEETLGYEHLLLYLAQMRQEYEVPLSSAMPPLLRANNRFMNYRKGPFALFALRHYIGKDRVNDALRQMLDGYTLSPPLPTTLDFYRELQAVTPDSLHYLVHDLFAANTFWELETEQATAEQMEDGTWKVTLEVQARKLTVDSIGIETNIPMYDWVEVGIFAPWQKGEQSGKPLYLQKHRIRGDKQTITVTVPGKPARAGIDPYYLLIDLNLYNNTKKVNMEGVEEEPFRLID</sequence>
<feature type="transmembrane region" description="Helical" evidence="1">
    <location>
        <begin position="333"/>
        <end position="353"/>
    </location>
</feature>
<name>A0ABW6C1M1_9BACT</name>
<keyword evidence="1" id="KW-1133">Transmembrane helix</keyword>
<feature type="transmembrane region" description="Helical" evidence="1">
    <location>
        <begin position="380"/>
        <end position="398"/>
    </location>
</feature>
<keyword evidence="3" id="KW-1185">Reference proteome</keyword>
<feature type="transmembrane region" description="Helical" evidence="1">
    <location>
        <begin position="21"/>
        <end position="40"/>
    </location>
</feature>
<dbReference type="SUPFAM" id="SSF55486">
    <property type="entry name" value="Metalloproteases ('zincins'), catalytic domain"/>
    <property type="match status" value="1"/>
</dbReference>